<reference evidence="2 3" key="1">
    <citation type="journal article" date="2024" name="Nat. Commun.">
        <title>Phylogenomics reveals the evolutionary origins of lichenization in chlorophyte algae.</title>
        <authorList>
            <person name="Puginier C."/>
            <person name="Libourel C."/>
            <person name="Otte J."/>
            <person name="Skaloud P."/>
            <person name="Haon M."/>
            <person name="Grisel S."/>
            <person name="Petersen M."/>
            <person name="Berrin J.G."/>
            <person name="Delaux P.M."/>
            <person name="Dal Grande F."/>
            <person name="Keller J."/>
        </authorList>
    </citation>
    <scope>NUCLEOTIDE SEQUENCE [LARGE SCALE GENOMIC DNA]</scope>
    <source>
        <strain evidence="2 3">SAG 2043</strain>
    </source>
</reference>
<feature type="compositionally biased region" description="Low complexity" evidence="1">
    <location>
        <begin position="51"/>
        <end position="67"/>
    </location>
</feature>
<feature type="region of interest" description="Disordered" evidence="1">
    <location>
        <begin position="217"/>
        <end position="293"/>
    </location>
</feature>
<sequence>MQAVPFGASLAGLPASTAWPQSAALRSAAGVPASTALPNADGLALLKRKSSTSAPAADTTPAARPATLHQARMRDPSPNPSPSGTSSGTPDSSHAFAEVQGRRKRVRYIQPVSAAWQQEVKAGKAQPGSLPVAPVTQEVQSSRQPSESIPMQQLPMLGQQVAPQPSLVTPLQPQQKGSDPAMAEAAADQPTAAQLAALAAAQKLLKAIQEACEAVKNGTTPATGSSHLSGSDNCDSAGGSPPARGDMSSAGGSGGPSAQRAQRGDQPAKDQDPDSRQPIAGRLACGNTGSPRSAFRLLHPGARAASVLLPLRAQSVPVGDALGRSDSSQLLNLGAPPCSPPKPASGHGAPPKFRARRLLHPAASVPAPPASSSPRQHRPTSLQRRTGVVKPVQANQPASGLNSGGGVGARGAVGCMQQLAGLYKNYASAKDDYLGQATRLLQAIQRKQDQALHGQASLAAKNEALLAQEAVLRAVQKAIQIVNVSSEAGSAGTLPRPRATGKAAA</sequence>
<comment type="caution">
    <text evidence="2">The sequence shown here is derived from an EMBL/GenBank/DDBJ whole genome shotgun (WGS) entry which is preliminary data.</text>
</comment>
<accession>A0AAW1QB96</accession>
<dbReference type="EMBL" id="JALJOR010000004">
    <property type="protein sequence ID" value="KAK9818281.1"/>
    <property type="molecule type" value="Genomic_DNA"/>
</dbReference>
<dbReference type="Proteomes" id="UP001489004">
    <property type="component" value="Unassembled WGS sequence"/>
</dbReference>
<protein>
    <submittedName>
        <fullName evidence="2">Uncharacterized protein</fullName>
    </submittedName>
</protein>
<evidence type="ECO:0000313" key="2">
    <source>
        <dbReference type="EMBL" id="KAK9818281.1"/>
    </source>
</evidence>
<feature type="compositionally biased region" description="Polar residues" evidence="1">
    <location>
        <begin position="161"/>
        <end position="177"/>
    </location>
</feature>
<feature type="compositionally biased region" description="Low complexity" evidence="1">
    <location>
        <begin position="181"/>
        <end position="192"/>
    </location>
</feature>
<organism evidence="2 3">
    <name type="scientific">[Myrmecia] bisecta</name>
    <dbReference type="NCBI Taxonomy" id="41462"/>
    <lineage>
        <taxon>Eukaryota</taxon>
        <taxon>Viridiplantae</taxon>
        <taxon>Chlorophyta</taxon>
        <taxon>core chlorophytes</taxon>
        <taxon>Trebouxiophyceae</taxon>
        <taxon>Trebouxiales</taxon>
        <taxon>Trebouxiaceae</taxon>
        <taxon>Myrmecia</taxon>
    </lineage>
</organism>
<feature type="compositionally biased region" description="Low complexity" evidence="1">
    <location>
        <begin position="82"/>
        <end position="93"/>
    </location>
</feature>
<keyword evidence="3" id="KW-1185">Reference proteome</keyword>
<feature type="region of interest" description="Disordered" evidence="1">
    <location>
        <begin position="1"/>
        <end position="102"/>
    </location>
</feature>
<feature type="compositionally biased region" description="Polar residues" evidence="1">
    <location>
        <begin position="137"/>
        <end position="151"/>
    </location>
</feature>
<gene>
    <name evidence="2" type="ORF">WJX72_010023</name>
</gene>
<feature type="region of interest" description="Disordered" evidence="1">
    <location>
        <begin position="327"/>
        <end position="404"/>
    </location>
</feature>
<feature type="region of interest" description="Disordered" evidence="1">
    <location>
        <begin position="117"/>
        <end position="192"/>
    </location>
</feature>
<proteinExistence type="predicted"/>
<evidence type="ECO:0000313" key="3">
    <source>
        <dbReference type="Proteomes" id="UP001489004"/>
    </source>
</evidence>
<feature type="compositionally biased region" description="Polar residues" evidence="1">
    <location>
        <begin position="217"/>
        <end position="234"/>
    </location>
</feature>
<feature type="compositionally biased region" description="Basic and acidic residues" evidence="1">
    <location>
        <begin position="262"/>
        <end position="275"/>
    </location>
</feature>
<evidence type="ECO:0000256" key="1">
    <source>
        <dbReference type="SAM" id="MobiDB-lite"/>
    </source>
</evidence>
<name>A0AAW1QB96_9CHLO</name>
<dbReference type="AlphaFoldDB" id="A0AAW1QB96"/>